<dbReference type="EMBL" id="CP014243">
    <property type="protein sequence ID" value="AMD20037.1"/>
    <property type="molecule type" value="Genomic_DNA"/>
</dbReference>
<accession>A0A0X8HRD5</accession>
<feature type="region of interest" description="Disordered" evidence="1">
    <location>
        <begin position="239"/>
        <end position="269"/>
    </location>
</feature>
<evidence type="ECO:0000313" key="3">
    <source>
        <dbReference type="Proteomes" id="UP000243052"/>
    </source>
</evidence>
<dbReference type="RefSeq" id="XP_017987033.1">
    <property type="nucleotide sequence ID" value="XM_018131079.1"/>
</dbReference>
<dbReference type="AlphaFoldDB" id="A0A0X8HRD5"/>
<dbReference type="GeneID" id="28723270"/>
<feature type="compositionally biased region" description="Low complexity" evidence="1">
    <location>
        <begin position="242"/>
        <end position="255"/>
    </location>
</feature>
<dbReference type="Proteomes" id="UP000243052">
    <property type="component" value="Chromosome iii"/>
</dbReference>
<evidence type="ECO:0000256" key="1">
    <source>
        <dbReference type="SAM" id="MobiDB-lite"/>
    </source>
</evidence>
<keyword evidence="3" id="KW-1185">Reference proteome</keyword>
<sequence>MVHVQNVRNNGIGGNNGHTNPQLRQIFELIYNGRAVGTVTLRQDLPRHGSIDPNNVVCTLLELYQSIPCDIPLIKTHSIAGWVFLNEVEPGNLIVWGRNDMHLLVDPMDISAPQEQGALLGGVGYSQWAELEEVAGVGENIERSGNPHSTNHMGDLGGHGLISHVGQHRSDGIFTLTRFDSAPPSIIEFQTPEHTKDYIQRVYAFQQHIGIVCLKTKDYKGKVTRIDFGCEFYGTRAGKNMTPSESSPGSGTTTGDSDEHRRRSTHHLGSGTRRCPFFIRYRYRSSKDNYYLDEGCSTLIHDHECVDVWNYNTNKRLLIKEYKKQLVQLMMSGENISSGDIIGILVSEASKDDLYKGYFSSNTRKKEFAKAMRKNCEYFRRSFLDKRSYDYQIS</sequence>
<protein>
    <submittedName>
        <fullName evidence="2">HCL114Cp</fullName>
    </submittedName>
</protein>
<reference evidence="2 3" key="1">
    <citation type="submission" date="2016-01" db="EMBL/GenBank/DDBJ databases">
        <title>Genome sequence of the yeast Holleya sinecauda.</title>
        <authorList>
            <person name="Dietrich F.S."/>
        </authorList>
    </citation>
    <scope>NUCLEOTIDE SEQUENCE [LARGE SCALE GENOMIC DNA]</scope>
    <source>
        <strain evidence="2 3">ATCC 58844</strain>
    </source>
</reference>
<name>A0A0X8HRD5_9SACH</name>
<proteinExistence type="predicted"/>
<organism evidence="2 3">
    <name type="scientific">Eremothecium sinecaudum</name>
    <dbReference type="NCBI Taxonomy" id="45286"/>
    <lineage>
        <taxon>Eukaryota</taxon>
        <taxon>Fungi</taxon>
        <taxon>Dikarya</taxon>
        <taxon>Ascomycota</taxon>
        <taxon>Saccharomycotina</taxon>
        <taxon>Saccharomycetes</taxon>
        <taxon>Saccharomycetales</taxon>
        <taxon>Saccharomycetaceae</taxon>
        <taxon>Eremothecium</taxon>
    </lineage>
</organism>
<dbReference type="OrthoDB" id="4059220at2759"/>
<evidence type="ECO:0000313" key="2">
    <source>
        <dbReference type="EMBL" id="AMD20037.1"/>
    </source>
</evidence>
<gene>
    <name evidence="2" type="ORF">AW171_hschr31907</name>
</gene>